<sequence>MARPIRIMLVDDHAIVLEGYRRLLDKQSDMEVVAEAGDGRTAYQRYKEVQPDVLVLDISMPGRGGIDIIGQIRLWDPQARIVVFTMHQSAVFAVHAFQAGAMGYITKSSKPMLLVRAITEVFAGRRALSPDISQELALSHVGAGASALESLSPREFEVLRLILRAKTCAEIASTLNLSPKTVANYHYLLKQKLGVGSDIELLYLGLREGLVTSPVP</sequence>
<dbReference type="InterPro" id="IPR001789">
    <property type="entry name" value="Sig_transdc_resp-reg_receiver"/>
</dbReference>
<dbReference type="Pfam" id="PF00196">
    <property type="entry name" value="GerE"/>
    <property type="match status" value="1"/>
</dbReference>
<protein>
    <submittedName>
        <fullName evidence="6">DNA-binding NarL/FixJ family response regulator</fullName>
    </submittedName>
</protein>
<reference evidence="6 7" key="1">
    <citation type="submission" date="2023-07" db="EMBL/GenBank/DDBJ databases">
        <title>Genomic Encyclopedia of Type Strains, Phase IV (KMG-IV): sequencing the most valuable type-strain genomes for metagenomic binning, comparative biology and taxonomic classification.</title>
        <authorList>
            <person name="Goeker M."/>
        </authorList>
    </citation>
    <scope>NUCLEOTIDE SEQUENCE [LARGE SCALE GENOMIC DNA]</scope>
    <source>
        <strain evidence="6 7">DSM 19619</strain>
    </source>
</reference>
<evidence type="ECO:0000313" key="7">
    <source>
        <dbReference type="Proteomes" id="UP001242480"/>
    </source>
</evidence>
<dbReference type="Gene3D" id="3.40.50.2300">
    <property type="match status" value="1"/>
</dbReference>
<dbReference type="Proteomes" id="UP001242480">
    <property type="component" value="Unassembled WGS sequence"/>
</dbReference>
<dbReference type="PANTHER" id="PTHR43214:SF43">
    <property type="entry name" value="TWO-COMPONENT RESPONSE REGULATOR"/>
    <property type="match status" value="1"/>
</dbReference>
<dbReference type="SMART" id="SM00421">
    <property type="entry name" value="HTH_LUXR"/>
    <property type="match status" value="1"/>
</dbReference>
<dbReference type="InterPro" id="IPR016032">
    <property type="entry name" value="Sig_transdc_resp-reg_C-effctor"/>
</dbReference>
<dbReference type="Pfam" id="PF00072">
    <property type="entry name" value="Response_reg"/>
    <property type="match status" value="1"/>
</dbReference>
<keyword evidence="1 3" id="KW-0597">Phosphoprotein</keyword>
<dbReference type="SUPFAM" id="SSF46894">
    <property type="entry name" value="C-terminal effector domain of the bipartite response regulators"/>
    <property type="match status" value="1"/>
</dbReference>
<name>A0ABU0J444_9HYPH</name>
<feature type="modified residue" description="4-aspartylphosphate" evidence="3">
    <location>
        <position position="57"/>
    </location>
</feature>
<evidence type="ECO:0000259" key="5">
    <source>
        <dbReference type="PROSITE" id="PS50110"/>
    </source>
</evidence>
<feature type="domain" description="Response regulatory" evidence="5">
    <location>
        <begin position="6"/>
        <end position="122"/>
    </location>
</feature>
<dbReference type="PROSITE" id="PS50043">
    <property type="entry name" value="HTH_LUXR_2"/>
    <property type="match status" value="1"/>
</dbReference>
<proteinExistence type="predicted"/>
<evidence type="ECO:0000313" key="6">
    <source>
        <dbReference type="EMBL" id="MDQ0469047.1"/>
    </source>
</evidence>
<dbReference type="EMBL" id="JAUSVX010000003">
    <property type="protein sequence ID" value="MDQ0469047.1"/>
    <property type="molecule type" value="Genomic_DNA"/>
</dbReference>
<accession>A0ABU0J444</accession>
<dbReference type="SUPFAM" id="SSF52172">
    <property type="entry name" value="CheY-like"/>
    <property type="match status" value="1"/>
</dbReference>
<feature type="domain" description="HTH luxR-type" evidence="4">
    <location>
        <begin position="144"/>
        <end position="209"/>
    </location>
</feature>
<keyword evidence="2 6" id="KW-0238">DNA-binding</keyword>
<evidence type="ECO:0000256" key="3">
    <source>
        <dbReference type="PROSITE-ProRule" id="PRU00169"/>
    </source>
</evidence>
<dbReference type="GO" id="GO:0003677">
    <property type="term" value="F:DNA binding"/>
    <property type="evidence" value="ECO:0007669"/>
    <property type="project" value="UniProtKB-KW"/>
</dbReference>
<dbReference type="InterPro" id="IPR039420">
    <property type="entry name" value="WalR-like"/>
</dbReference>
<evidence type="ECO:0000256" key="2">
    <source>
        <dbReference type="ARBA" id="ARBA00023125"/>
    </source>
</evidence>
<dbReference type="CDD" id="cd17535">
    <property type="entry name" value="REC_NarL-like"/>
    <property type="match status" value="1"/>
</dbReference>
<dbReference type="PANTHER" id="PTHR43214">
    <property type="entry name" value="TWO-COMPONENT RESPONSE REGULATOR"/>
    <property type="match status" value="1"/>
</dbReference>
<dbReference type="CDD" id="cd06170">
    <property type="entry name" value="LuxR_C_like"/>
    <property type="match status" value="1"/>
</dbReference>
<dbReference type="InterPro" id="IPR058245">
    <property type="entry name" value="NreC/VraR/RcsB-like_REC"/>
</dbReference>
<dbReference type="InterPro" id="IPR011006">
    <property type="entry name" value="CheY-like_superfamily"/>
</dbReference>
<dbReference type="SMART" id="SM00448">
    <property type="entry name" value="REC"/>
    <property type="match status" value="1"/>
</dbReference>
<keyword evidence="7" id="KW-1185">Reference proteome</keyword>
<evidence type="ECO:0000256" key="1">
    <source>
        <dbReference type="ARBA" id="ARBA00022553"/>
    </source>
</evidence>
<dbReference type="PROSITE" id="PS50110">
    <property type="entry name" value="RESPONSE_REGULATORY"/>
    <property type="match status" value="1"/>
</dbReference>
<dbReference type="PRINTS" id="PR00038">
    <property type="entry name" value="HTHLUXR"/>
</dbReference>
<evidence type="ECO:0000259" key="4">
    <source>
        <dbReference type="PROSITE" id="PS50043"/>
    </source>
</evidence>
<gene>
    <name evidence="6" type="ORF">QO011_002058</name>
</gene>
<dbReference type="InterPro" id="IPR000792">
    <property type="entry name" value="Tscrpt_reg_LuxR_C"/>
</dbReference>
<organism evidence="6 7">
    <name type="scientific">Labrys wisconsinensis</name>
    <dbReference type="NCBI Taxonomy" id="425677"/>
    <lineage>
        <taxon>Bacteria</taxon>
        <taxon>Pseudomonadati</taxon>
        <taxon>Pseudomonadota</taxon>
        <taxon>Alphaproteobacteria</taxon>
        <taxon>Hyphomicrobiales</taxon>
        <taxon>Xanthobacteraceae</taxon>
        <taxon>Labrys</taxon>
    </lineage>
</organism>
<comment type="caution">
    <text evidence="6">The sequence shown here is derived from an EMBL/GenBank/DDBJ whole genome shotgun (WGS) entry which is preliminary data.</text>
</comment>